<feature type="region of interest" description="Disordered" evidence="1">
    <location>
        <begin position="1109"/>
        <end position="1165"/>
    </location>
</feature>
<dbReference type="PANTHER" id="PTHR45890">
    <property type="entry name" value="AARF DOMAIN CONTAINING KINASE 2 (PREDICTED)"/>
    <property type="match status" value="1"/>
</dbReference>
<feature type="compositionally biased region" description="Basic and acidic residues" evidence="1">
    <location>
        <begin position="310"/>
        <end position="320"/>
    </location>
</feature>
<feature type="region of interest" description="Disordered" evidence="1">
    <location>
        <begin position="367"/>
        <end position="472"/>
    </location>
</feature>
<proteinExistence type="predicted"/>
<evidence type="ECO:0000313" key="3">
    <source>
        <dbReference type="EMBL" id="CEL66937.1"/>
    </source>
</evidence>
<feature type="region of interest" description="Disordered" evidence="1">
    <location>
        <begin position="1445"/>
        <end position="1474"/>
    </location>
</feature>
<feature type="compositionally biased region" description="Polar residues" evidence="1">
    <location>
        <begin position="1445"/>
        <end position="1471"/>
    </location>
</feature>
<feature type="compositionally biased region" description="Basic and acidic residues" evidence="1">
    <location>
        <begin position="367"/>
        <end position="386"/>
    </location>
</feature>
<feature type="compositionally biased region" description="Basic and acidic residues" evidence="1">
    <location>
        <begin position="1268"/>
        <end position="1297"/>
    </location>
</feature>
<evidence type="ECO:0000259" key="2">
    <source>
        <dbReference type="Pfam" id="PF03109"/>
    </source>
</evidence>
<feature type="region of interest" description="Disordered" evidence="1">
    <location>
        <begin position="1393"/>
        <end position="1423"/>
    </location>
</feature>
<feature type="region of interest" description="Disordered" evidence="1">
    <location>
        <begin position="272"/>
        <end position="320"/>
    </location>
</feature>
<feature type="compositionally biased region" description="Basic and acidic residues" evidence="1">
    <location>
        <begin position="660"/>
        <end position="670"/>
    </location>
</feature>
<dbReference type="InterPro" id="IPR052402">
    <property type="entry name" value="ADCK_kinase"/>
</dbReference>
<feature type="region of interest" description="Disordered" evidence="1">
    <location>
        <begin position="494"/>
        <end position="513"/>
    </location>
</feature>
<feature type="region of interest" description="Disordered" evidence="1">
    <location>
        <begin position="599"/>
        <end position="622"/>
    </location>
</feature>
<dbReference type="Pfam" id="PF03109">
    <property type="entry name" value="ABC1"/>
    <property type="match status" value="2"/>
</dbReference>
<sequence>MPSHRAALAPLGSPALRVSSPHSHHPSFFPSTGWKQKDAFLFLRPRHPPGPSPTPFPHPRSSFTSASSSALSDAYVHRISQVLTPACVPPKPLGSTRGSTLGAATSFPRHFPESFLLPHLSPGRCIVPLSPSFPSAGLLPPLVGPSFALLLHQTPLPPSFRTPRLPIRLLSSFFSSFARLRGASLLSSPLSYVSPFWSLAYPPRPHPRQINEAAPVGGGRRRRRESQASERSPFLPPGERTRPRDATAASPSFLAVRCATSPWLVGNLRADRARQQSTVEANNRRDDATKGTESARQREGGEHSRRRKANREDEREQETVRLPHASAFAYARTGFLFLAVGGALQDSSGREPEEAHARMRYRGVLETKDTDEKARAQTSRLPERVPRALSPAPGTGPVSERCMASRAVAKSSNAKQGAETEKAGELDVNRKGQNRVGSGMRWGSNGQKPVPGDSRDRRDRRERNRRGSEAASRCLKEAWGRRRWETRRKRMEERRKSACAREQHRQSVKAGDISRPYVRLSASQGSRSSAFSGRLSPSVSAVSAGGRASFSPSASQFRGGFPLFFIPAGRGPAAASQAFGDAADAYFLRHLGTDASVEGEERAVSPVTESSPVRCLSSAPPVGTPESEEEHFLLHLEAEGAGAATPETATDPQEAATSVELRDSKDEGQRQTLTEKLRWTWLLTWKVLQLFAVALPLAICAGVVVLALSGVRHVWGAEETPEGPSDTRRPGRETVQETLERALFQMIGAAASAAGPTYVKCLQWAGTRRDLFPTSFCNFCAAFQRQPADGAFAFPHVALLLKSRFGDNWKEELLLDPKPVGSGCIAVVFRGLLRLHVHPDDPTHRRFLSQAFYAFDAPPEDSGPAPPEPATHAQTAGAGAVAVAGTCAGLAAAPGAAGALGSTVSSGALGSTVSSGAAPGVAGALAVGAAALAAEGATKLSEAAVSETQAEDSGGEQRCGKAGGKGERASVAPTRRHCPGLEREDTSSDRVEWSRTDSDGGERKKAGAGPRESDAGSRGVQGSPTEETLWMCVAVKAVKPGTRDSMSADLVILQTLAKIVESLPGMQWLNLSPGAAEFAETMQNQLNLETEARNLLRFRRDFDLPSPSFPSSLSPLSSSSSPPAISTSSSSPSSSSSSPSSSSSSPSSSSSSPSSSSSSISPSSPPSSSLFSPLFLWMASLLPSMPVSDAAPSAPPGVSFPLPVLPLCAPDLLVMTLEEGLPLDLLLRFANERQREKTRAAHTASAGESLPAPRAGRFAAVSASKGTRAKDAHDRKREFDREGRPGTAGDGERERLEQGQGDSVRQDQRREEATGRGDGDAETDAGTSFEAELVRAAKLASRQVDENRERIGLATLHAFLKMLLLNNFLHADLHPGNVLLRRGRSLLPLEPPALHAPCPAEPEDGGAEGSSAGRVGQSRESLSRRARASIPLIPLARVATCTNQGCSQVPTQSPSSTAFSPPLSTSDSAVSSGLAGEGESRRLRIRASGFAPQLQLVFLDSGLAASLDGPDFENFLLLLKAVALARGEQAGRLLVERARRKLADSDAEAFIRAVSDVVKKYHYQDGEGFFLAAAQLGEVFSKMFELSRQHRVVLDSQFANVFLAISILEGVGKQLDPNVDILKTALPYTIQAVKKLYLSKRGRVARGARENVSDEAS</sequence>
<dbReference type="PANTHER" id="PTHR45890:SF1">
    <property type="entry name" value="AARF DOMAIN CONTAINING KINASE 2"/>
    <property type="match status" value="1"/>
</dbReference>
<name>A0A0F7UF83_NEOCL</name>
<dbReference type="InterPro" id="IPR004147">
    <property type="entry name" value="ABC1_dom"/>
</dbReference>
<dbReference type="EMBL" id="LN714482">
    <property type="protein sequence ID" value="CEL66937.1"/>
    <property type="molecule type" value="Genomic_DNA"/>
</dbReference>
<organism evidence="3">
    <name type="scientific">Neospora caninum (strain Liverpool)</name>
    <dbReference type="NCBI Taxonomy" id="572307"/>
    <lineage>
        <taxon>Eukaryota</taxon>
        <taxon>Sar</taxon>
        <taxon>Alveolata</taxon>
        <taxon>Apicomplexa</taxon>
        <taxon>Conoidasida</taxon>
        <taxon>Coccidia</taxon>
        <taxon>Eucoccidiorida</taxon>
        <taxon>Eimeriorina</taxon>
        <taxon>Sarcocystidae</taxon>
        <taxon>Neospora</taxon>
    </lineage>
</organism>
<feature type="region of interest" description="Disordered" evidence="1">
    <location>
        <begin position="643"/>
        <end position="670"/>
    </location>
</feature>
<feature type="domain" description="ABC1 atypical kinase-like" evidence="2">
    <location>
        <begin position="1033"/>
        <end position="1102"/>
    </location>
</feature>
<accession>A0A0F7UF83</accession>
<feature type="compositionally biased region" description="Basic and acidic residues" evidence="1">
    <location>
        <begin position="1304"/>
        <end position="1319"/>
    </location>
</feature>
<feature type="region of interest" description="Disordered" evidence="1">
    <location>
        <begin position="43"/>
        <end position="65"/>
    </location>
</feature>
<reference evidence="3" key="1">
    <citation type="journal article" date="2015" name="PLoS ONE">
        <title>Comprehensive Evaluation of Toxoplasma gondii VEG and Neospora caninum LIV Genomes with Tachyzoite Stage Transcriptome and Proteome Defines Novel Transcript Features.</title>
        <authorList>
            <person name="Ramaprasad A."/>
            <person name="Mourier T."/>
            <person name="Naeem R."/>
            <person name="Malas T.B."/>
            <person name="Moussa E."/>
            <person name="Panigrahi A."/>
            <person name="Vermont S.J."/>
            <person name="Otto T.D."/>
            <person name="Wastling J."/>
            <person name="Pain A."/>
        </authorList>
    </citation>
    <scope>NUCLEOTIDE SEQUENCE</scope>
    <source>
        <strain evidence="3">Liverpool</strain>
    </source>
</reference>
<feature type="compositionally biased region" description="Basic and acidic residues" evidence="1">
    <location>
        <begin position="418"/>
        <end position="430"/>
    </location>
</feature>
<feature type="region of interest" description="Disordered" evidence="1">
    <location>
        <begin position="207"/>
        <end position="249"/>
    </location>
</feature>
<feature type="region of interest" description="Disordered" evidence="1">
    <location>
        <begin position="1238"/>
        <end position="1326"/>
    </location>
</feature>
<feature type="compositionally biased region" description="Basic and acidic residues" evidence="1">
    <location>
        <begin position="453"/>
        <end position="472"/>
    </location>
</feature>
<feature type="compositionally biased region" description="Basic and acidic residues" evidence="1">
    <location>
        <begin position="282"/>
        <end position="303"/>
    </location>
</feature>
<feature type="region of interest" description="Disordered" evidence="1">
    <location>
        <begin position="944"/>
        <end position="1023"/>
    </location>
</feature>
<feature type="compositionally biased region" description="Basic and acidic residues" evidence="1">
    <location>
        <begin position="494"/>
        <end position="505"/>
    </location>
</feature>
<protein>
    <submittedName>
        <fullName evidence="3">ABC1 family protein</fullName>
    </submittedName>
</protein>
<feature type="region of interest" description="Disordered" evidence="1">
    <location>
        <begin position="1"/>
        <end position="31"/>
    </location>
</feature>
<gene>
    <name evidence="3" type="ORF">BN1204_027410</name>
</gene>
<feature type="compositionally biased region" description="Pro residues" evidence="1">
    <location>
        <begin position="48"/>
        <end position="58"/>
    </location>
</feature>
<feature type="compositionally biased region" description="Basic and acidic residues" evidence="1">
    <location>
        <begin position="979"/>
        <end position="1015"/>
    </location>
</feature>
<feature type="domain" description="ABC1 atypical kinase-like" evidence="2">
    <location>
        <begin position="1342"/>
        <end position="1386"/>
    </location>
</feature>
<evidence type="ECO:0000256" key="1">
    <source>
        <dbReference type="SAM" id="MobiDB-lite"/>
    </source>
</evidence>